<organism evidence="1 2">
    <name type="scientific">Phytohabitans maris</name>
    <dbReference type="NCBI Taxonomy" id="3071409"/>
    <lineage>
        <taxon>Bacteria</taxon>
        <taxon>Bacillati</taxon>
        <taxon>Actinomycetota</taxon>
        <taxon>Actinomycetes</taxon>
        <taxon>Micromonosporales</taxon>
        <taxon>Micromonosporaceae</taxon>
    </lineage>
</organism>
<comment type="caution">
    <text evidence="1">The sequence shown here is derived from an EMBL/GenBank/DDBJ whole genome shotgun (WGS) entry which is preliminary data.</text>
</comment>
<dbReference type="Proteomes" id="UP001230908">
    <property type="component" value="Unassembled WGS sequence"/>
</dbReference>
<protein>
    <submittedName>
        <fullName evidence="1">Uncharacterized protein</fullName>
    </submittedName>
</protein>
<evidence type="ECO:0000313" key="2">
    <source>
        <dbReference type="Proteomes" id="UP001230908"/>
    </source>
</evidence>
<accession>A0ABU0ZVV0</accession>
<reference evidence="1 2" key="1">
    <citation type="submission" date="2023-08" db="EMBL/GenBank/DDBJ databases">
        <title>Phytohabitans sansha sp. nov., isolated from marine sediment.</title>
        <authorList>
            <person name="Zhao Y."/>
            <person name="Yi K."/>
        </authorList>
    </citation>
    <scope>NUCLEOTIDE SEQUENCE [LARGE SCALE GENOMIC DNA]</scope>
    <source>
        <strain evidence="1 2">ZYX-F-186</strain>
    </source>
</reference>
<evidence type="ECO:0000313" key="1">
    <source>
        <dbReference type="EMBL" id="MDQ7911158.1"/>
    </source>
</evidence>
<sequence length="174" mass="19739">MNTPTQQTATGSPEATWFASEWLRSTTVRAVRTAPIIAMLQELLRVLRDEQIPDDEAYTSLRRAVRLLAVLDAETGTRKTRERVEYPGDRIYVPTPEDVARSADSNRFAIHWLRGSPHAAIRTTPIIKVIEELLDTLLDQFTPAQDVQTSLHRAVRLLTVFTTDGQRNRPHPTK</sequence>
<gene>
    <name evidence="1" type="ORF">RB614_42380</name>
</gene>
<dbReference type="EMBL" id="JAVHUY010000072">
    <property type="protein sequence ID" value="MDQ7911158.1"/>
    <property type="molecule type" value="Genomic_DNA"/>
</dbReference>
<dbReference type="RefSeq" id="WP_308718383.1">
    <property type="nucleotide sequence ID" value="NZ_JAVHUY010000072.1"/>
</dbReference>
<keyword evidence="2" id="KW-1185">Reference proteome</keyword>
<name>A0ABU0ZVV0_9ACTN</name>
<proteinExistence type="predicted"/>